<comment type="caution">
    <text evidence="3">The sequence shown here is derived from an EMBL/GenBank/DDBJ whole genome shotgun (WGS) entry which is preliminary data.</text>
</comment>
<accession>A0A645ABH2</accession>
<dbReference type="GO" id="GO:0004222">
    <property type="term" value="F:metalloendopeptidase activity"/>
    <property type="evidence" value="ECO:0007669"/>
    <property type="project" value="TreeGrafter"/>
</dbReference>
<dbReference type="AlphaFoldDB" id="A0A645ABH2"/>
<evidence type="ECO:0000256" key="1">
    <source>
        <dbReference type="SAM" id="Phobius"/>
    </source>
</evidence>
<organism evidence="3">
    <name type="scientific">bioreactor metagenome</name>
    <dbReference type="NCBI Taxonomy" id="1076179"/>
    <lineage>
        <taxon>unclassified sequences</taxon>
        <taxon>metagenomes</taxon>
        <taxon>ecological metagenomes</taxon>
    </lineage>
</organism>
<sequence>MRSRKTSILIINTEGKRNKTLLVPTGILLHWKKYLAVVVLIIVCLITALGLTIFHKTSEIYQNDIAKANKIKNLINVPKAQQAFQSIDESIVRINELLKARGLVQINFENMGGPENIEAVKINELADFYKEQLDNLEKTLKNAPIGNPTLSDNIISKFGYRRNPFTGYGAEYHSGIDIKGERGSSVKTTANGTVEFAGWHGGYGKCVIVKHENKLKTLYGHLSEIIVGEGEEVECGQVIGRLGSTGRSSGPHLHYEIIKNDEKMNPNDYLNFH</sequence>
<dbReference type="FunFam" id="2.70.70.10:FF:000006">
    <property type="entry name" value="M23 family peptidase"/>
    <property type="match status" value="1"/>
</dbReference>
<feature type="domain" description="M23ase beta-sheet core" evidence="2">
    <location>
        <begin position="172"/>
        <end position="266"/>
    </location>
</feature>
<dbReference type="CDD" id="cd12797">
    <property type="entry name" value="M23_peptidase"/>
    <property type="match status" value="1"/>
</dbReference>
<proteinExistence type="predicted"/>
<gene>
    <name evidence="3" type="ORF">SDC9_97284</name>
</gene>
<dbReference type="PANTHER" id="PTHR21666:SF270">
    <property type="entry name" value="MUREIN HYDROLASE ACTIVATOR ENVC"/>
    <property type="match status" value="1"/>
</dbReference>
<dbReference type="Pfam" id="PF01551">
    <property type="entry name" value="Peptidase_M23"/>
    <property type="match status" value="1"/>
</dbReference>
<keyword evidence="1" id="KW-0812">Transmembrane</keyword>
<keyword evidence="1" id="KW-0472">Membrane</keyword>
<dbReference type="InterPro" id="IPR050570">
    <property type="entry name" value="Cell_wall_metabolism_enzyme"/>
</dbReference>
<dbReference type="InterPro" id="IPR011055">
    <property type="entry name" value="Dup_hybrid_motif"/>
</dbReference>
<evidence type="ECO:0000313" key="3">
    <source>
        <dbReference type="EMBL" id="MPM50542.1"/>
    </source>
</evidence>
<name>A0A645ABH2_9ZZZZ</name>
<keyword evidence="1" id="KW-1133">Transmembrane helix</keyword>
<dbReference type="InterPro" id="IPR016047">
    <property type="entry name" value="M23ase_b-sheet_dom"/>
</dbReference>
<reference evidence="3" key="1">
    <citation type="submission" date="2019-08" db="EMBL/GenBank/DDBJ databases">
        <authorList>
            <person name="Kucharzyk K."/>
            <person name="Murdoch R.W."/>
            <person name="Higgins S."/>
            <person name="Loffler F."/>
        </authorList>
    </citation>
    <scope>NUCLEOTIDE SEQUENCE</scope>
</reference>
<dbReference type="PANTHER" id="PTHR21666">
    <property type="entry name" value="PEPTIDASE-RELATED"/>
    <property type="match status" value="1"/>
</dbReference>
<dbReference type="SUPFAM" id="SSF51261">
    <property type="entry name" value="Duplicated hybrid motif"/>
    <property type="match status" value="1"/>
</dbReference>
<dbReference type="EMBL" id="VSSQ01013014">
    <property type="protein sequence ID" value="MPM50542.1"/>
    <property type="molecule type" value="Genomic_DNA"/>
</dbReference>
<dbReference type="Gene3D" id="2.70.70.10">
    <property type="entry name" value="Glucose Permease (Domain IIA)"/>
    <property type="match status" value="1"/>
</dbReference>
<feature type="transmembrane region" description="Helical" evidence="1">
    <location>
        <begin position="34"/>
        <end position="54"/>
    </location>
</feature>
<evidence type="ECO:0000259" key="2">
    <source>
        <dbReference type="Pfam" id="PF01551"/>
    </source>
</evidence>
<protein>
    <recommendedName>
        <fullName evidence="2">M23ase beta-sheet core domain-containing protein</fullName>
    </recommendedName>
</protein>